<dbReference type="Pfam" id="PF07687">
    <property type="entry name" value="M20_dimer"/>
    <property type="match status" value="1"/>
</dbReference>
<dbReference type="GO" id="GO:0009089">
    <property type="term" value="P:lysine biosynthetic process via diaminopimelate"/>
    <property type="evidence" value="ECO:0007669"/>
    <property type="project" value="UniProtKB-UniPathway"/>
</dbReference>
<dbReference type="EMBL" id="AAOF01000013">
    <property type="protein sequence ID" value="EAR21031.1"/>
    <property type="molecule type" value="Genomic_DNA"/>
</dbReference>
<evidence type="ECO:0000256" key="2">
    <source>
        <dbReference type="ARBA" id="ARBA00001947"/>
    </source>
</evidence>
<evidence type="ECO:0000256" key="7">
    <source>
        <dbReference type="ARBA" id="ARBA00022723"/>
    </source>
</evidence>
<evidence type="ECO:0000313" key="15">
    <source>
        <dbReference type="Proteomes" id="UP000003374"/>
    </source>
</evidence>
<sequence>MKDRSKLIDAQRIEDRLVDLIRLPSVTGDEEPAVRRIADWLSAGGAELDYWYDSIAKLVSDPAYPGHEVERAWVPVVAGIIRGARPGPTVLLTGHIDVVPAGDYSQWRLEPFSGAREGDRIYGRGASDMKAGVIAALEAFEAFASGPRDFPGRVAFVAVPAEEDSGLGTLAAIRRGLQADAAIIPEPTCRGGLPELVVAHAGAMSCVIEIPGLSAHASDRLSGENALDHYLTIHELLRRAENELNETEQHPLMRNLALPYATNIGVIQGGNWSSSVMDRLEVQLRVGVALGETIPEAQARFERTLHEGVQGNEWLRAHPPILHWKALGFGSAQTPIEHPLVDCLADAGEIAFNERPKIVAAPYGCDMSAWIRLAETPTVLYGPGDLEQAHAANEWVSLDATERVARALVRATSALLEADPETLRLQVTRGVPDGPKSSPRPNPGDD</sequence>
<dbReference type="InterPro" id="IPR036264">
    <property type="entry name" value="Bact_exopeptidase_dim_dom"/>
</dbReference>
<comment type="similarity">
    <text evidence="4">Belongs to the peptidase M20A family.</text>
</comment>
<dbReference type="HOGENOM" id="CLU_021802_0_2_6"/>
<dbReference type="PROSITE" id="PS00758">
    <property type="entry name" value="ARGE_DAPE_CPG2_1"/>
    <property type="match status" value="1"/>
</dbReference>
<comment type="catalytic activity">
    <reaction evidence="11">
        <text>N-succinyl-(2S,6S)-2,6-diaminopimelate + H2O = (2S,6S)-2,6-diaminopimelate + succinate</text>
        <dbReference type="Rhea" id="RHEA:22608"/>
        <dbReference type="ChEBI" id="CHEBI:15377"/>
        <dbReference type="ChEBI" id="CHEBI:30031"/>
        <dbReference type="ChEBI" id="CHEBI:57609"/>
        <dbReference type="ChEBI" id="CHEBI:58087"/>
        <dbReference type="EC" id="3.5.1.18"/>
    </reaction>
</comment>
<dbReference type="OrthoDB" id="3665926at2"/>
<dbReference type="NCBIfam" id="TIGR01910">
    <property type="entry name" value="DapE-ArgE"/>
    <property type="match status" value="1"/>
</dbReference>
<dbReference type="PANTHER" id="PTHR43808:SF25">
    <property type="entry name" value="PEPTIDASE M20 DIMERISATION DOMAIN-CONTAINING PROTEIN"/>
    <property type="match status" value="1"/>
</dbReference>
<dbReference type="GO" id="GO:0009014">
    <property type="term" value="F:succinyl-diaminopimelate desuccinylase activity"/>
    <property type="evidence" value="ECO:0007669"/>
    <property type="project" value="UniProtKB-EC"/>
</dbReference>
<evidence type="ECO:0000313" key="14">
    <source>
        <dbReference type="EMBL" id="EAR21031.1"/>
    </source>
</evidence>
<keyword evidence="15" id="KW-1185">Reference proteome</keyword>
<keyword evidence="7" id="KW-0479">Metal-binding</keyword>
<name>A4BTC9_9GAMM</name>
<dbReference type="InterPro" id="IPR050072">
    <property type="entry name" value="Peptidase_M20A"/>
</dbReference>
<dbReference type="STRING" id="314278.NB231_07672"/>
<evidence type="ECO:0000256" key="10">
    <source>
        <dbReference type="ARBA" id="ARBA00023285"/>
    </source>
</evidence>
<evidence type="ECO:0000256" key="12">
    <source>
        <dbReference type="SAM" id="MobiDB-lite"/>
    </source>
</evidence>
<comment type="caution">
    <text evidence="14">The sequence shown here is derived from an EMBL/GenBank/DDBJ whole genome shotgun (WGS) entry which is preliminary data.</text>
</comment>
<evidence type="ECO:0000256" key="9">
    <source>
        <dbReference type="ARBA" id="ARBA00022833"/>
    </source>
</evidence>
<proteinExistence type="inferred from homology"/>
<dbReference type="Pfam" id="PF01546">
    <property type="entry name" value="Peptidase_M20"/>
    <property type="match status" value="1"/>
</dbReference>
<accession>A4BTC9</accession>
<dbReference type="GO" id="GO:0046872">
    <property type="term" value="F:metal ion binding"/>
    <property type="evidence" value="ECO:0007669"/>
    <property type="project" value="UniProtKB-KW"/>
</dbReference>
<dbReference type="AlphaFoldDB" id="A4BTC9"/>
<dbReference type="EC" id="3.5.1.18" evidence="5"/>
<feature type="domain" description="Peptidase M20 dimerisation" evidence="13">
    <location>
        <begin position="198"/>
        <end position="305"/>
    </location>
</feature>
<evidence type="ECO:0000259" key="13">
    <source>
        <dbReference type="Pfam" id="PF07687"/>
    </source>
</evidence>
<reference evidence="14 15" key="1">
    <citation type="submission" date="2006-02" db="EMBL/GenBank/DDBJ databases">
        <authorList>
            <person name="Waterbury J."/>
            <person name="Ferriera S."/>
            <person name="Johnson J."/>
            <person name="Kravitz S."/>
            <person name="Halpern A."/>
            <person name="Remington K."/>
            <person name="Beeson K."/>
            <person name="Tran B."/>
            <person name="Rogers Y.-H."/>
            <person name="Friedman R."/>
            <person name="Venter J.C."/>
        </authorList>
    </citation>
    <scope>NUCLEOTIDE SEQUENCE [LARGE SCALE GENOMIC DNA]</scope>
    <source>
        <strain evidence="14 15">Nb-231</strain>
    </source>
</reference>
<evidence type="ECO:0000256" key="8">
    <source>
        <dbReference type="ARBA" id="ARBA00022801"/>
    </source>
</evidence>
<keyword evidence="10" id="KW-0170">Cobalt</keyword>
<evidence type="ECO:0000256" key="5">
    <source>
        <dbReference type="ARBA" id="ARBA00011921"/>
    </source>
</evidence>
<dbReference type="InterPro" id="IPR011650">
    <property type="entry name" value="Peptidase_M20_dimer"/>
</dbReference>
<dbReference type="InterPro" id="IPR001261">
    <property type="entry name" value="ArgE/DapE_CS"/>
</dbReference>
<dbReference type="UniPathway" id="UPA00034">
    <property type="reaction ID" value="UER00021"/>
</dbReference>
<dbReference type="eggNOG" id="COG0624">
    <property type="taxonomic scope" value="Bacteria"/>
</dbReference>
<dbReference type="RefSeq" id="WP_005001108.1">
    <property type="nucleotide sequence ID" value="NZ_CH672427.1"/>
</dbReference>
<gene>
    <name evidence="14" type="ORF">NB231_07672</name>
</gene>
<organism evidence="14 15">
    <name type="scientific">Nitrococcus mobilis Nb-231</name>
    <dbReference type="NCBI Taxonomy" id="314278"/>
    <lineage>
        <taxon>Bacteria</taxon>
        <taxon>Pseudomonadati</taxon>
        <taxon>Pseudomonadota</taxon>
        <taxon>Gammaproteobacteria</taxon>
        <taxon>Chromatiales</taxon>
        <taxon>Ectothiorhodospiraceae</taxon>
        <taxon>Nitrococcus</taxon>
    </lineage>
</organism>
<evidence type="ECO:0000256" key="4">
    <source>
        <dbReference type="ARBA" id="ARBA00006247"/>
    </source>
</evidence>
<comment type="cofactor">
    <cofactor evidence="2">
        <name>Zn(2+)</name>
        <dbReference type="ChEBI" id="CHEBI:29105"/>
    </cofactor>
</comment>
<keyword evidence="9" id="KW-0862">Zinc</keyword>
<dbReference type="InterPro" id="IPR002933">
    <property type="entry name" value="Peptidase_M20"/>
</dbReference>
<dbReference type="SUPFAM" id="SSF55031">
    <property type="entry name" value="Bacterial exopeptidase dimerisation domain"/>
    <property type="match status" value="1"/>
</dbReference>
<feature type="region of interest" description="Disordered" evidence="12">
    <location>
        <begin position="427"/>
        <end position="446"/>
    </location>
</feature>
<evidence type="ECO:0000256" key="1">
    <source>
        <dbReference type="ARBA" id="ARBA00001941"/>
    </source>
</evidence>
<keyword evidence="8" id="KW-0378">Hydrolase</keyword>
<evidence type="ECO:0000256" key="6">
    <source>
        <dbReference type="ARBA" id="ARBA00016853"/>
    </source>
</evidence>
<comment type="cofactor">
    <cofactor evidence="1">
        <name>Co(2+)</name>
        <dbReference type="ChEBI" id="CHEBI:48828"/>
    </cofactor>
</comment>
<protein>
    <recommendedName>
        <fullName evidence="6">Probable succinyl-diaminopimelate desuccinylase</fullName>
        <ecNumber evidence="5">3.5.1.18</ecNumber>
    </recommendedName>
</protein>
<dbReference type="SUPFAM" id="SSF53187">
    <property type="entry name" value="Zn-dependent exopeptidases"/>
    <property type="match status" value="1"/>
</dbReference>
<dbReference type="Proteomes" id="UP000003374">
    <property type="component" value="Unassembled WGS sequence"/>
</dbReference>
<dbReference type="PANTHER" id="PTHR43808">
    <property type="entry name" value="ACETYLORNITHINE DEACETYLASE"/>
    <property type="match status" value="1"/>
</dbReference>
<evidence type="ECO:0000256" key="11">
    <source>
        <dbReference type="ARBA" id="ARBA00051301"/>
    </source>
</evidence>
<evidence type="ECO:0000256" key="3">
    <source>
        <dbReference type="ARBA" id="ARBA00005130"/>
    </source>
</evidence>
<comment type="pathway">
    <text evidence="3">Amino-acid biosynthesis; L-lysine biosynthesis via DAP pathway; LL-2,6-diaminopimelate from (S)-tetrahydrodipicolinate (succinylase route): step 3/3.</text>
</comment>
<dbReference type="Gene3D" id="3.30.70.360">
    <property type="match status" value="1"/>
</dbReference>
<dbReference type="InterPro" id="IPR010182">
    <property type="entry name" value="ArgE/DapE"/>
</dbReference>
<dbReference type="Gene3D" id="3.40.630.10">
    <property type="entry name" value="Zn peptidases"/>
    <property type="match status" value="1"/>
</dbReference>